<proteinExistence type="predicted"/>
<reference evidence="1 2" key="1">
    <citation type="submission" date="2023-11" db="EMBL/GenBank/DDBJ databases">
        <title>MicrobeMod: A computational toolkit for identifying prokaryotic methylation and restriction-modification with nanopore sequencing.</title>
        <authorList>
            <person name="Crits-Christoph A."/>
            <person name="Kang S.C."/>
            <person name="Lee H."/>
            <person name="Ostrov N."/>
        </authorList>
    </citation>
    <scope>NUCLEOTIDE SEQUENCE [LARGE SCALE GENOMIC DNA]</scope>
    <source>
        <strain evidence="1 2">ATCC BAA-805</strain>
    </source>
</reference>
<accession>A0ABZ0YPE2</accession>
<dbReference type="RefSeq" id="WP_223288610.1">
    <property type="nucleotide sequence ID" value="NZ_CP140255.1"/>
</dbReference>
<dbReference type="Proteomes" id="UP001324794">
    <property type="component" value="Chromosome"/>
</dbReference>
<organism evidence="1 2">
    <name type="scientific">Vreelandella neptunia</name>
    <dbReference type="NCBI Taxonomy" id="115551"/>
    <lineage>
        <taxon>Bacteria</taxon>
        <taxon>Pseudomonadati</taxon>
        <taxon>Pseudomonadota</taxon>
        <taxon>Gammaproteobacteria</taxon>
        <taxon>Oceanospirillales</taxon>
        <taxon>Halomonadaceae</taxon>
        <taxon>Vreelandella</taxon>
    </lineage>
</organism>
<evidence type="ECO:0000313" key="1">
    <source>
        <dbReference type="EMBL" id="WQH13181.1"/>
    </source>
</evidence>
<protein>
    <submittedName>
        <fullName evidence="1">Uncharacterized protein</fullName>
    </submittedName>
</protein>
<keyword evidence="2" id="KW-1185">Reference proteome</keyword>
<gene>
    <name evidence="1" type="ORF">SR894_01215</name>
</gene>
<evidence type="ECO:0000313" key="2">
    <source>
        <dbReference type="Proteomes" id="UP001324794"/>
    </source>
</evidence>
<sequence length="124" mass="14398">MFNDNSLVSELYINGVPKVVWRTKREILKEDCFDLPKIFGIISEDLNARLGRDGINTDNIDIVFQYQNEDFDGFVNFEIIVLEDVLTLSKEVGVSQDAVLEIFRNVFKFYTKPIDIDSFYISMN</sequence>
<name>A0ABZ0YPE2_9GAMM</name>
<dbReference type="EMBL" id="CP140255">
    <property type="protein sequence ID" value="WQH13181.1"/>
    <property type="molecule type" value="Genomic_DNA"/>
</dbReference>